<feature type="region of interest" description="Disordered" evidence="1">
    <location>
        <begin position="1"/>
        <end position="26"/>
    </location>
</feature>
<dbReference type="Proteomes" id="UP000552954">
    <property type="component" value="Unassembled WGS sequence"/>
</dbReference>
<reference evidence="3 4" key="1">
    <citation type="submission" date="2020-05" db="EMBL/GenBank/DDBJ databases">
        <authorList>
            <person name="Khan S.A."/>
            <person name="Jeon C.O."/>
            <person name="Chun B.H."/>
        </authorList>
    </citation>
    <scope>NUCLEOTIDE SEQUENCE [LARGE SCALE GENOMIC DNA]</scope>
    <source>
        <strain evidence="3 4">B156</strain>
    </source>
</reference>
<accession>A0A849K3W1</accession>
<sequence>MQSPAFAQPQARLKREPLDPSKDRDPVLRITSEIRTQPAAQPQQRQAAAALWQVLQRGPEEAAQEALRLQGVERDVIGEMRGQVERAEAGRRTAALLVLALALVLAAVLAWFALRWYRVRQVDRVGRWFELHGEAARAAAAAAAETGPLPLAPLPPATGTTGAKKAAAPPVIVAPSPLAAAGAVIALHADDSQASRGTALRMVGVEELIDVHDKADFFLSIGETEQAIGALEAHVHDQVETGALAWMHLLDLYHALGRRPEYERVRAEFARRSGVQAPDFEHFEEAGAPLESHGGAVSRIVALWPAQPVLDVIEESLFRKPGLPGAEPFTLEAYRELVLLYHIAKEMLAVEPPKVPPVEDEHERLMIPPASSRLGVDIELEEAPPDRIAAQGLDFDFSAYDDITAAEPPRKRG</sequence>
<dbReference type="EMBL" id="JABFCS010000001">
    <property type="protein sequence ID" value="NNU43152.1"/>
    <property type="molecule type" value="Genomic_DNA"/>
</dbReference>
<keyword evidence="2" id="KW-0472">Membrane</keyword>
<evidence type="ECO:0000313" key="4">
    <source>
        <dbReference type="Proteomes" id="UP000552954"/>
    </source>
</evidence>
<keyword evidence="2" id="KW-1133">Transmembrane helix</keyword>
<gene>
    <name evidence="3" type="ORF">HK415_08250</name>
</gene>
<reference evidence="3 4" key="2">
    <citation type="submission" date="2020-06" db="EMBL/GenBank/DDBJ databases">
        <title>Ramlibacter rhizophilus sp. nov., isolated from rhizosphere soil of national flower Mugunghwa from South Korea.</title>
        <authorList>
            <person name="Zheng-Fei Y."/>
            <person name="Huan T."/>
        </authorList>
    </citation>
    <scope>NUCLEOTIDE SEQUENCE [LARGE SCALE GENOMIC DNA]</scope>
    <source>
        <strain evidence="3 4">B156</strain>
    </source>
</reference>
<feature type="compositionally biased region" description="Basic and acidic residues" evidence="1">
    <location>
        <begin position="13"/>
        <end position="26"/>
    </location>
</feature>
<feature type="transmembrane region" description="Helical" evidence="2">
    <location>
        <begin position="94"/>
        <end position="114"/>
    </location>
</feature>
<evidence type="ECO:0000313" key="3">
    <source>
        <dbReference type="EMBL" id="NNU43152.1"/>
    </source>
</evidence>
<dbReference type="RefSeq" id="WP_171558047.1">
    <property type="nucleotide sequence ID" value="NZ_JABFCS010000001.1"/>
</dbReference>
<evidence type="ECO:0000256" key="1">
    <source>
        <dbReference type="SAM" id="MobiDB-lite"/>
    </source>
</evidence>
<proteinExistence type="predicted"/>
<keyword evidence="4" id="KW-1185">Reference proteome</keyword>
<keyword evidence="2" id="KW-0812">Transmembrane</keyword>
<comment type="caution">
    <text evidence="3">The sequence shown here is derived from an EMBL/GenBank/DDBJ whole genome shotgun (WGS) entry which is preliminary data.</text>
</comment>
<name>A0A849K3W1_9BURK</name>
<protein>
    <submittedName>
        <fullName evidence="3">Uncharacterized protein</fullName>
    </submittedName>
</protein>
<evidence type="ECO:0000256" key="2">
    <source>
        <dbReference type="SAM" id="Phobius"/>
    </source>
</evidence>
<dbReference type="AlphaFoldDB" id="A0A849K3W1"/>
<organism evidence="3 4">
    <name type="scientific">Ramlibacter montanisoli</name>
    <dbReference type="NCBI Taxonomy" id="2732512"/>
    <lineage>
        <taxon>Bacteria</taxon>
        <taxon>Pseudomonadati</taxon>
        <taxon>Pseudomonadota</taxon>
        <taxon>Betaproteobacteria</taxon>
        <taxon>Burkholderiales</taxon>
        <taxon>Comamonadaceae</taxon>
        <taxon>Ramlibacter</taxon>
    </lineage>
</organism>